<organism evidence="4 5">
    <name type="scientific">Escherichia coli</name>
    <dbReference type="NCBI Taxonomy" id="562"/>
    <lineage>
        <taxon>Bacteria</taxon>
        <taxon>Pseudomonadati</taxon>
        <taxon>Pseudomonadota</taxon>
        <taxon>Gammaproteobacteria</taxon>
        <taxon>Enterobacterales</taxon>
        <taxon>Enterobacteriaceae</taxon>
        <taxon>Escherichia</taxon>
    </lineage>
</organism>
<protein>
    <submittedName>
        <fullName evidence="4">Arginine N-succinyltransferase</fullName>
    </submittedName>
</protein>
<dbReference type="SUPFAM" id="SSF55729">
    <property type="entry name" value="Acyl-CoA N-acyltransferases (Nat)"/>
    <property type="match status" value="1"/>
</dbReference>
<dbReference type="InterPro" id="IPR016181">
    <property type="entry name" value="Acyl_CoA_acyltransferase"/>
</dbReference>
<dbReference type="GO" id="GO:0008791">
    <property type="term" value="F:arginine N-succinyltransferase activity"/>
    <property type="evidence" value="ECO:0007669"/>
    <property type="project" value="InterPro"/>
</dbReference>
<keyword evidence="2 4" id="KW-0808">Transferase</keyword>
<dbReference type="PANTHER" id="PTHR30420">
    <property type="entry name" value="N-SUCCINYLARGININE DIHYDROLASE"/>
    <property type="match status" value="1"/>
</dbReference>
<evidence type="ECO:0000313" key="4">
    <source>
        <dbReference type="EMBL" id="PZT58536.1"/>
    </source>
</evidence>
<name>A0A2W6PJW4_ECOLX</name>
<feature type="non-terminal residue" evidence="4">
    <location>
        <position position="210"/>
    </location>
</feature>
<proteinExistence type="predicted"/>
<dbReference type="Gene3D" id="2.40.40.20">
    <property type="match status" value="1"/>
</dbReference>
<dbReference type="PANTHER" id="PTHR30420:SF1">
    <property type="entry name" value="ARGININE N-SUCCINYLTRANSFERASE"/>
    <property type="match status" value="1"/>
</dbReference>
<dbReference type="AlphaFoldDB" id="A0A2W6PJW4"/>
<dbReference type="EMBL" id="QKWZ01001355">
    <property type="protein sequence ID" value="PZT58536.1"/>
    <property type="molecule type" value="Genomic_DNA"/>
</dbReference>
<keyword evidence="3" id="KW-0012">Acyltransferase</keyword>
<reference evidence="4 5" key="1">
    <citation type="submission" date="2018-06" db="EMBL/GenBank/DDBJ databases">
        <title>Draft genome sequence of mcr-1-harboring Escherichia coli isolated from wound infection of a hospitalized patient, in Bolivia.</title>
        <authorList>
            <person name="Munoz M.E."/>
            <person name="Moura Q."/>
            <person name="Ventura P.R.M."/>
            <person name="Bustos L.R."/>
            <person name="Ovando B.G."/>
            <person name="Terrazas D.I.V."/>
            <person name="Yarhui N.B."/>
            <person name="Cerdeira L."/>
            <person name="Lincopan N."/>
        </authorList>
    </citation>
    <scope>NUCLEOTIDE SEQUENCE [LARGE SCALE GENOMIC DNA]</scope>
    <source>
        <strain evidence="4 5">EcMLT</strain>
    </source>
</reference>
<feature type="non-terminal residue" evidence="4">
    <location>
        <position position="1"/>
    </location>
</feature>
<evidence type="ECO:0000256" key="2">
    <source>
        <dbReference type="ARBA" id="ARBA00022679"/>
    </source>
</evidence>
<evidence type="ECO:0000313" key="5">
    <source>
        <dbReference type="Proteomes" id="UP000249482"/>
    </source>
</evidence>
<dbReference type="NCBIfam" id="TIGR03243">
    <property type="entry name" value="arg_catab_AOST"/>
    <property type="match status" value="1"/>
</dbReference>
<accession>A0A2W6PJW4</accession>
<dbReference type="Pfam" id="PF04958">
    <property type="entry name" value="AstA"/>
    <property type="match status" value="1"/>
</dbReference>
<dbReference type="Proteomes" id="UP000249482">
    <property type="component" value="Unassembled WGS sequence"/>
</dbReference>
<dbReference type="GO" id="GO:0006527">
    <property type="term" value="P:L-arginine catabolic process"/>
    <property type="evidence" value="ECO:0007669"/>
    <property type="project" value="InterPro"/>
</dbReference>
<gene>
    <name evidence="4" type="ORF">DNQ45_30765</name>
</gene>
<comment type="caution">
    <text evidence="4">The sequence shown here is derived from an EMBL/GenBank/DDBJ whole genome shotgun (WGS) entry which is preliminary data.</text>
</comment>
<evidence type="ECO:0000256" key="3">
    <source>
        <dbReference type="ARBA" id="ARBA00023315"/>
    </source>
</evidence>
<sequence length="210" mass="23879">SELCTLFLDPDWRKEGNGYLLSKSRFMFMAAFRDKFNDKVVAEMRGVIDEHGYSPFWQSLGKRFFSMDFSRADFLCGTGQKAFIAELMPKHPIYTHFLSQEAQDVIGQVHPQTAPARAVLEKEGFRYRNYIDIFDGGPTLECDIDRVRAIRKSRLVEVADGQPAQGDFPACLVANENYHHFRVVLVRTDPATERLILTAAQLDALKCHAG</sequence>
<dbReference type="InterPro" id="IPR007041">
    <property type="entry name" value="Arg_succinylTrfase_AstA/AruG"/>
</dbReference>
<keyword evidence="1" id="KW-0056">Arginine metabolism</keyword>
<evidence type="ECO:0000256" key="1">
    <source>
        <dbReference type="ARBA" id="ARBA00022503"/>
    </source>
</evidence>